<evidence type="ECO:0000259" key="2">
    <source>
        <dbReference type="PROSITE" id="PS51819"/>
    </source>
</evidence>
<dbReference type="PANTHER" id="PTHR43048">
    <property type="entry name" value="METHYLMALONYL-COA EPIMERASE"/>
    <property type="match status" value="1"/>
</dbReference>
<dbReference type="SUPFAM" id="SSF54593">
    <property type="entry name" value="Glyoxalase/Bleomycin resistance protein/Dihydroxybiphenyl dioxygenase"/>
    <property type="match status" value="1"/>
</dbReference>
<dbReference type="Gene3D" id="3.10.180.10">
    <property type="entry name" value="2,3-Dihydroxybiphenyl 1,2-Dioxygenase, domain 1"/>
    <property type="match status" value="1"/>
</dbReference>
<dbReference type="Proteomes" id="UP001596409">
    <property type="component" value="Unassembled WGS sequence"/>
</dbReference>
<sequence length="140" mass="15124">MTGLVSGDRVDHVAYAVRDIDAALPWWTKVLGLPLVHDEVAEEPGSRLAYLLAGGLYVQLVQPVRHNAVQDFLDTHGEGLHHIAFRVTSLPRTLARLDDPAPVFAGGRGCDACFLTTAPEGTHVELVQAHAGPPARPRRP</sequence>
<name>A0ABW2EF09_9ACTN</name>
<dbReference type="Pfam" id="PF13669">
    <property type="entry name" value="Glyoxalase_4"/>
    <property type="match status" value="1"/>
</dbReference>
<dbReference type="RefSeq" id="WP_189874453.1">
    <property type="nucleotide sequence ID" value="NZ_BMWA01000014.1"/>
</dbReference>
<gene>
    <name evidence="3" type="ORF">ACFQMH_40835</name>
</gene>
<dbReference type="EMBL" id="JBHSYM010000111">
    <property type="protein sequence ID" value="MFC7017927.1"/>
    <property type="molecule type" value="Genomic_DNA"/>
</dbReference>
<dbReference type="InterPro" id="IPR029068">
    <property type="entry name" value="Glyas_Bleomycin-R_OHBP_Dase"/>
</dbReference>
<dbReference type="PANTHER" id="PTHR43048:SF3">
    <property type="entry name" value="METHYLMALONYL-COA EPIMERASE, MITOCHONDRIAL"/>
    <property type="match status" value="1"/>
</dbReference>
<dbReference type="PROSITE" id="PS51819">
    <property type="entry name" value="VOC"/>
    <property type="match status" value="1"/>
</dbReference>
<evidence type="ECO:0000256" key="1">
    <source>
        <dbReference type="ARBA" id="ARBA00022723"/>
    </source>
</evidence>
<comment type="caution">
    <text evidence="3">The sequence shown here is derived from an EMBL/GenBank/DDBJ whole genome shotgun (WGS) entry which is preliminary data.</text>
</comment>
<keyword evidence="1" id="KW-0479">Metal-binding</keyword>
<feature type="domain" description="VOC" evidence="2">
    <location>
        <begin position="9"/>
        <end position="129"/>
    </location>
</feature>
<dbReference type="InterPro" id="IPR037523">
    <property type="entry name" value="VOC_core"/>
</dbReference>
<accession>A0ABW2EF09</accession>
<organism evidence="3 4">
    <name type="scientific">Streptomyces viridiviolaceus</name>
    <dbReference type="NCBI Taxonomy" id="68282"/>
    <lineage>
        <taxon>Bacteria</taxon>
        <taxon>Bacillati</taxon>
        <taxon>Actinomycetota</taxon>
        <taxon>Actinomycetes</taxon>
        <taxon>Kitasatosporales</taxon>
        <taxon>Streptomycetaceae</taxon>
        <taxon>Streptomyces</taxon>
    </lineage>
</organism>
<proteinExistence type="predicted"/>
<evidence type="ECO:0000313" key="3">
    <source>
        <dbReference type="EMBL" id="MFC7017927.1"/>
    </source>
</evidence>
<protein>
    <submittedName>
        <fullName evidence="3">VOC family protein</fullName>
    </submittedName>
</protein>
<evidence type="ECO:0000313" key="4">
    <source>
        <dbReference type="Proteomes" id="UP001596409"/>
    </source>
</evidence>
<keyword evidence="4" id="KW-1185">Reference proteome</keyword>
<reference evidence="4" key="1">
    <citation type="journal article" date="2019" name="Int. J. Syst. Evol. Microbiol.">
        <title>The Global Catalogue of Microorganisms (GCM) 10K type strain sequencing project: providing services to taxonomists for standard genome sequencing and annotation.</title>
        <authorList>
            <consortium name="The Broad Institute Genomics Platform"/>
            <consortium name="The Broad Institute Genome Sequencing Center for Infectious Disease"/>
            <person name="Wu L."/>
            <person name="Ma J."/>
        </authorList>
    </citation>
    <scope>NUCLEOTIDE SEQUENCE [LARGE SCALE GENOMIC DNA]</scope>
    <source>
        <strain evidence="4">JCM 4855</strain>
    </source>
</reference>
<dbReference type="InterPro" id="IPR051785">
    <property type="entry name" value="MMCE/EMCE_epimerase"/>
</dbReference>